<reference evidence="1" key="1">
    <citation type="submission" date="2022-08" db="EMBL/GenBank/DDBJ databases">
        <title>Genome Sequence of Pycnoporus sanguineus.</title>
        <authorList>
            <person name="Buettner E."/>
        </authorList>
    </citation>
    <scope>NUCLEOTIDE SEQUENCE</scope>
    <source>
        <strain evidence="1">CG-C14</strain>
    </source>
</reference>
<proteinExistence type="predicted"/>
<comment type="caution">
    <text evidence="1">The sequence shown here is derived from an EMBL/GenBank/DDBJ whole genome shotgun (WGS) entry which is preliminary data.</text>
</comment>
<dbReference type="EMBL" id="JANSHE010004405">
    <property type="protein sequence ID" value="KAJ2977906.1"/>
    <property type="molecule type" value="Genomic_DNA"/>
</dbReference>
<sequence length="106" mass="12148">MGETVEQMRKRVAGVKRLDKVHMILHECRLDAILEHHDVGVVNGAMGMLLGDERCQRETRTLTCGLIVGREWGGRHQRDGEQGNVEKASHRRRRRRDEGEPRLCPA</sequence>
<evidence type="ECO:0000313" key="2">
    <source>
        <dbReference type="Proteomes" id="UP001144978"/>
    </source>
</evidence>
<evidence type="ECO:0000313" key="1">
    <source>
        <dbReference type="EMBL" id="KAJ2977906.1"/>
    </source>
</evidence>
<accession>A0ACC1NHA9</accession>
<dbReference type="Proteomes" id="UP001144978">
    <property type="component" value="Unassembled WGS sequence"/>
</dbReference>
<protein>
    <submittedName>
        <fullName evidence="1">Uncharacterized protein</fullName>
    </submittedName>
</protein>
<organism evidence="1 2">
    <name type="scientific">Trametes sanguinea</name>
    <dbReference type="NCBI Taxonomy" id="158606"/>
    <lineage>
        <taxon>Eukaryota</taxon>
        <taxon>Fungi</taxon>
        <taxon>Dikarya</taxon>
        <taxon>Basidiomycota</taxon>
        <taxon>Agaricomycotina</taxon>
        <taxon>Agaricomycetes</taxon>
        <taxon>Polyporales</taxon>
        <taxon>Polyporaceae</taxon>
        <taxon>Trametes</taxon>
    </lineage>
</organism>
<keyword evidence="2" id="KW-1185">Reference proteome</keyword>
<name>A0ACC1NHA9_9APHY</name>
<gene>
    <name evidence="1" type="ORF">NUW54_g11360</name>
</gene>